<proteinExistence type="predicted"/>
<sequence length="53" mass="6470">LLQTYCYCSHRLFHRHNEREQHNKIAIQHHIPPITEPEASIRKVKRIPVIRFD</sequence>
<comment type="caution">
    <text evidence="1">The sequence shown here is derived from an EMBL/GenBank/DDBJ whole genome shotgun (WGS) entry which is preliminary data.</text>
</comment>
<feature type="non-terminal residue" evidence="1">
    <location>
        <position position="53"/>
    </location>
</feature>
<evidence type="ECO:0000313" key="1">
    <source>
        <dbReference type="EMBL" id="KAJ9586750.1"/>
    </source>
</evidence>
<reference evidence="1" key="1">
    <citation type="journal article" date="2023" name="IScience">
        <title>Live-bearing cockroach genome reveals convergent evolutionary mechanisms linked to viviparity in insects and beyond.</title>
        <authorList>
            <person name="Fouks B."/>
            <person name="Harrison M.C."/>
            <person name="Mikhailova A.A."/>
            <person name="Marchal E."/>
            <person name="English S."/>
            <person name="Carruthers M."/>
            <person name="Jennings E.C."/>
            <person name="Chiamaka E.L."/>
            <person name="Frigard R.A."/>
            <person name="Pippel M."/>
            <person name="Attardo G.M."/>
            <person name="Benoit J.B."/>
            <person name="Bornberg-Bauer E."/>
            <person name="Tobe S.S."/>
        </authorList>
    </citation>
    <scope>NUCLEOTIDE SEQUENCE</scope>
    <source>
        <strain evidence="1">Stay&amp;Tobe</strain>
    </source>
</reference>
<accession>A0AAD8EDQ4</accession>
<protein>
    <submittedName>
        <fullName evidence="1">Uncharacterized protein</fullName>
    </submittedName>
</protein>
<dbReference type="Proteomes" id="UP001233999">
    <property type="component" value="Unassembled WGS sequence"/>
</dbReference>
<evidence type="ECO:0000313" key="2">
    <source>
        <dbReference type="Proteomes" id="UP001233999"/>
    </source>
</evidence>
<gene>
    <name evidence="1" type="ORF">L9F63_019649</name>
</gene>
<keyword evidence="2" id="KW-1185">Reference proteome</keyword>
<feature type="non-terminal residue" evidence="1">
    <location>
        <position position="1"/>
    </location>
</feature>
<name>A0AAD8EDQ4_DIPPU</name>
<organism evidence="1 2">
    <name type="scientific">Diploptera punctata</name>
    <name type="common">Pacific beetle cockroach</name>
    <dbReference type="NCBI Taxonomy" id="6984"/>
    <lineage>
        <taxon>Eukaryota</taxon>
        <taxon>Metazoa</taxon>
        <taxon>Ecdysozoa</taxon>
        <taxon>Arthropoda</taxon>
        <taxon>Hexapoda</taxon>
        <taxon>Insecta</taxon>
        <taxon>Pterygota</taxon>
        <taxon>Neoptera</taxon>
        <taxon>Polyneoptera</taxon>
        <taxon>Dictyoptera</taxon>
        <taxon>Blattodea</taxon>
        <taxon>Blaberoidea</taxon>
        <taxon>Blaberidae</taxon>
        <taxon>Diplopterinae</taxon>
        <taxon>Diploptera</taxon>
    </lineage>
</organism>
<dbReference type="AlphaFoldDB" id="A0AAD8EDQ4"/>
<reference evidence="1" key="2">
    <citation type="submission" date="2023-05" db="EMBL/GenBank/DDBJ databases">
        <authorList>
            <person name="Fouks B."/>
        </authorList>
    </citation>
    <scope>NUCLEOTIDE SEQUENCE</scope>
    <source>
        <strain evidence="1">Stay&amp;Tobe</strain>
        <tissue evidence="1">Testes</tissue>
    </source>
</reference>
<dbReference type="EMBL" id="JASPKZ010006847">
    <property type="protein sequence ID" value="KAJ9586750.1"/>
    <property type="molecule type" value="Genomic_DNA"/>
</dbReference>